<dbReference type="STRING" id="64791.A0A151XHG4"/>
<evidence type="ECO:0000256" key="9">
    <source>
        <dbReference type="ARBA" id="ARBA00023004"/>
    </source>
</evidence>
<dbReference type="GO" id="GO:0016020">
    <property type="term" value="C:membrane"/>
    <property type="evidence" value="ECO:0007669"/>
    <property type="project" value="UniProtKB-SubCell"/>
</dbReference>
<dbReference type="PANTHER" id="PTHR15422">
    <property type="entry name" value="OS05G0565100 PROTEIN"/>
    <property type="match status" value="1"/>
</dbReference>
<reference evidence="14 15" key="1">
    <citation type="submission" date="2015-09" db="EMBL/GenBank/DDBJ databases">
        <title>Trachymyrmex zeteki WGS genome.</title>
        <authorList>
            <person name="Nygaard S."/>
            <person name="Hu H."/>
            <person name="Boomsma J."/>
            <person name="Zhang G."/>
        </authorList>
    </citation>
    <scope>NUCLEOTIDE SEQUENCE [LARGE SCALE GENOMIC DNA]</scope>
    <source>
        <strain evidence="14">Tzet28-1</strain>
        <tissue evidence="14">Whole body</tissue>
    </source>
</reference>
<evidence type="ECO:0000256" key="10">
    <source>
        <dbReference type="ARBA" id="ARBA00023136"/>
    </source>
</evidence>
<proteinExistence type="predicted"/>
<feature type="domain" description="Cytochrome b561" evidence="13">
    <location>
        <begin position="48"/>
        <end position="242"/>
    </location>
</feature>
<dbReference type="EMBL" id="KQ982130">
    <property type="protein sequence ID" value="KYQ59846.1"/>
    <property type="molecule type" value="Genomic_DNA"/>
</dbReference>
<evidence type="ECO:0000259" key="13">
    <source>
        <dbReference type="PROSITE" id="PS50939"/>
    </source>
</evidence>
<evidence type="ECO:0000256" key="8">
    <source>
        <dbReference type="ARBA" id="ARBA00022989"/>
    </source>
</evidence>
<dbReference type="KEGG" id="mzt:108728208"/>
<feature type="transmembrane region" description="Helical" evidence="12">
    <location>
        <begin position="143"/>
        <end position="168"/>
    </location>
</feature>
<keyword evidence="8 12" id="KW-1133">Transmembrane helix</keyword>
<dbReference type="Proteomes" id="UP000075809">
    <property type="component" value="Unassembled WGS sequence"/>
</dbReference>
<keyword evidence="4" id="KW-0349">Heme</keyword>
<feature type="transmembrane region" description="Helical" evidence="12">
    <location>
        <begin position="221"/>
        <end position="239"/>
    </location>
</feature>
<protein>
    <recommendedName>
        <fullName evidence="11">ascorbate ferrireductase (transmembrane)</fullName>
        <ecNumber evidence="11">7.2.1.3</ecNumber>
    </recommendedName>
</protein>
<evidence type="ECO:0000313" key="15">
    <source>
        <dbReference type="Proteomes" id="UP000075809"/>
    </source>
</evidence>
<keyword evidence="6" id="KW-0479">Metal-binding</keyword>
<feature type="transmembrane region" description="Helical" evidence="12">
    <location>
        <begin position="180"/>
        <end position="201"/>
    </location>
</feature>
<dbReference type="AlphaFoldDB" id="A0A151XHG4"/>
<keyword evidence="3" id="KW-0813">Transport</keyword>
<evidence type="ECO:0000256" key="1">
    <source>
        <dbReference type="ARBA" id="ARBA00001970"/>
    </source>
</evidence>
<gene>
    <name evidence="14" type="ORF">ALC60_01233</name>
</gene>
<organism evidence="14 15">
    <name type="scientific">Mycetomoellerius zeteki</name>
    <dbReference type="NCBI Taxonomy" id="64791"/>
    <lineage>
        <taxon>Eukaryota</taxon>
        <taxon>Metazoa</taxon>
        <taxon>Ecdysozoa</taxon>
        <taxon>Arthropoda</taxon>
        <taxon>Hexapoda</taxon>
        <taxon>Insecta</taxon>
        <taxon>Pterygota</taxon>
        <taxon>Neoptera</taxon>
        <taxon>Endopterygota</taxon>
        <taxon>Hymenoptera</taxon>
        <taxon>Apocrita</taxon>
        <taxon>Aculeata</taxon>
        <taxon>Formicoidea</taxon>
        <taxon>Formicidae</taxon>
        <taxon>Myrmicinae</taxon>
        <taxon>Mycetomoellerius</taxon>
    </lineage>
</organism>
<evidence type="ECO:0000256" key="7">
    <source>
        <dbReference type="ARBA" id="ARBA00022982"/>
    </source>
</evidence>
<feature type="transmembrane region" description="Helical" evidence="12">
    <location>
        <begin position="117"/>
        <end position="137"/>
    </location>
</feature>
<evidence type="ECO:0000256" key="6">
    <source>
        <dbReference type="ARBA" id="ARBA00022723"/>
    </source>
</evidence>
<feature type="transmembrane region" description="Helical" evidence="12">
    <location>
        <begin position="78"/>
        <end position="97"/>
    </location>
</feature>
<evidence type="ECO:0000256" key="3">
    <source>
        <dbReference type="ARBA" id="ARBA00022448"/>
    </source>
</evidence>
<keyword evidence="5 12" id="KW-0812">Transmembrane</keyword>
<keyword evidence="9" id="KW-0408">Iron</keyword>
<accession>A0A151XHG4</accession>
<dbReference type="InterPro" id="IPR006593">
    <property type="entry name" value="Cyt_b561/ferric_Rdtase_TM"/>
</dbReference>
<dbReference type="Pfam" id="PF03188">
    <property type="entry name" value="Cytochrom_B561"/>
    <property type="match status" value="1"/>
</dbReference>
<dbReference type="PROSITE" id="PS50939">
    <property type="entry name" value="CYTOCHROME_B561"/>
    <property type="match status" value="1"/>
</dbReference>
<dbReference type="InterPro" id="IPR045150">
    <property type="entry name" value="CYB561D1/2"/>
</dbReference>
<dbReference type="OrthoDB" id="432881at2759"/>
<dbReference type="Gene3D" id="1.20.120.1770">
    <property type="match status" value="1"/>
</dbReference>
<keyword evidence="10 12" id="KW-0472">Membrane</keyword>
<feature type="transmembrane region" description="Helical" evidence="12">
    <location>
        <begin position="44"/>
        <end position="66"/>
    </location>
</feature>
<dbReference type="GO" id="GO:0140571">
    <property type="term" value="F:transmembrane ascorbate ferrireductase activity"/>
    <property type="evidence" value="ECO:0007669"/>
    <property type="project" value="UniProtKB-EC"/>
</dbReference>
<sequence length="257" mass="29146">MMNKNNSGFSLQSMGTKSWFSHEDSTEGIISSGDKKPNWSAQRIVFSTMDTINHVLIVLVTLYIVYHAAKEYSVTNVHVILCTIGYVLLMSEATLVLASDNMLTASLSRHVNKHLHWIFQTIGLILILVGVSVMYNAKSVHFLSIHSITGISSLVIICIVTLFGYPVWIAWKLRKFVRPMIIKFLHNFLATFGFIIGMVSQCYGYKKTWVYHEMEMKHADNMLLVLTILITILSLRGALNSLYKQAINYLKLICSFT</sequence>
<evidence type="ECO:0000256" key="5">
    <source>
        <dbReference type="ARBA" id="ARBA00022692"/>
    </source>
</evidence>
<keyword evidence="7" id="KW-0249">Electron transport</keyword>
<dbReference type="SMART" id="SM00665">
    <property type="entry name" value="B561"/>
    <property type="match status" value="1"/>
</dbReference>
<evidence type="ECO:0000313" key="14">
    <source>
        <dbReference type="EMBL" id="KYQ59846.1"/>
    </source>
</evidence>
<dbReference type="GO" id="GO:0140575">
    <property type="term" value="F:transmembrane monodehydroascorbate reductase activity"/>
    <property type="evidence" value="ECO:0007669"/>
    <property type="project" value="InterPro"/>
</dbReference>
<evidence type="ECO:0000256" key="12">
    <source>
        <dbReference type="SAM" id="Phobius"/>
    </source>
</evidence>
<keyword evidence="15" id="KW-1185">Reference proteome</keyword>
<dbReference type="GO" id="GO:0046872">
    <property type="term" value="F:metal ion binding"/>
    <property type="evidence" value="ECO:0007669"/>
    <property type="project" value="UniProtKB-KW"/>
</dbReference>
<evidence type="ECO:0000256" key="11">
    <source>
        <dbReference type="ARBA" id="ARBA00024225"/>
    </source>
</evidence>
<dbReference type="EC" id="7.2.1.3" evidence="11"/>
<evidence type="ECO:0000256" key="2">
    <source>
        <dbReference type="ARBA" id="ARBA00004141"/>
    </source>
</evidence>
<evidence type="ECO:0000256" key="4">
    <source>
        <dbReference type="ARBA" id="ARBA00022617"/>
    </source>
</evidence>
<comment type="cofactor">
    <cofactor evidence="1">
        <name>heme b</name>
        <dbReference type="ChEBI" id="CHEBI:60344"/>
    </cofactor>
</comment>
<dbReference type="PANTHER" id="PTHR15422:SF43">
    <property type="entry name" value="ASCORBATE FERRIREDUCTASE (TRANSMEMBRANE)"/>
    <property type="match status" value="1"/>
</dbReference>
<comment type="subcellular location">
    <subcellularLocation>
        <location evidence="2">Membrane</location>
        <topology evidence="2">Multi-pass membrane protein</topology>
    </subcellularLocation>
</comment>
<name>A0A151XHG4_9HYME</name>